<feature type="compositionally biased region" description="Basic residues" evidence="1">
    <location>
        <begin position="52"/>
        <end position="65"/>
    </location>
</feature>
<accession>A0A2I2KJQ8</accession>
<dbReference type="Proteomes" id="UP000234331">
    <property type="component" value="Unassembled WGS sequence"/>
</dbReference>
<name>A0A2I2KJQ8_9ACTN</name>
<dbReference type="AlphaFoldDB" id="A0A2I2KJQ8"/>
<sequence length="111" mass="11867">MRTADRSARRRPDAHETRLTYVTGGAASVTTGRFRSGRADSLPVAPGDPRAGRRVGGRGIRHHPRPATAMASHGSSGRDSSRDSLILKRTASSLSAQHRSALRRRGESGGR</sequence>
<evidence type="ECO:0000313" key="2">
    <source>
        <dbReference type="EMBL" id="SNQ45903.1"/>
    </source>
</evidence>
<feature type="compositionally biased region" description="Basic and acidic residues" evidence="1">
    <location>
        <begin position="1"/>
        <end position="18"/>
    </location>
</feature>
<reference evidence="2 3" key="1">
    <citation type="submission" date="2017-06" db="EMBL/GenBank/DDBJ databases">
        <authorList>
            <person name="Kim H.J."/>
            <person name="Triplett B.A."/>
        </authorList>
    </citation>
    <scope>NUCLEOTIDE SEQUENCE [LARGE SCALE GENOMIC DNA]</scope>
    <source>
        <strain evidence="2">FRACA_ARgP5</strain>
    </source>
</reference>
<keyword evidence="3" id="KW-1185">Reference proteome</keyword>
<organism evidence="2 3">
    <name type="scientific">Frankia canadensis</name>
    <dbReference type="NCBI Taxonomy" id="1836972"/>
    <lineage>
        <taxon>Bacteria</taxon>
        <taxon>Bacillati</taxon>
        <taxon>Actinomycetota</taxon>
        <taxon>Actinomycetes</taxon>
        <taxon>Frankiales</taxon>
        <taxon>Frankiaceae</taxon>
        <taxon>Frankia</taxon>
    </lineage>
</organism>
<evidence type="ECO:0000256" key="1">
    <source>
        <dbReference type="SAM" id="MobiDB-lite"/>
    </source>
</evidence>
<dbReference type="EMBL" id="FZMO01000022">
    <property type="protein sequence ID" value="SNQ45903.1"/>
    <property type="molecule type" value="Genomic_DNA"/>
</dbReference>
<gene>
    <name evidence="2" type="ORF">FRACA_1180001</name>
</gene>
<feature type="region of interest" description="Disordered" evidence="1">
    <location>
        <begin position="1"/>
        <end position="111"/>
    </location>
</feature>
<protein>
    <submittedName>
        <fullName evidence="2">Uncharacterized protein</fullName>
    </submittedName>
</protein>
<proteinExistence type="predicted"/>
<evidence type="ECO:0000313" key="3">
    <source>
        <dbReference type="Proteomes" id="UP000234331"/>
    </source>
</evidence>